<feature type="signal peptide" evidence="2">
    <location>
        <begin position="1"/>
        <end position="19"/>
    </location>
</feature>
<gene>
    <name evidence="3" type="ORF">EL17_01335</name>
</gene>
<dbReference type="OrthoDB" id="820054at2"/>
<dbReference type="eggNOG" id="ENOG5033TNU">
    <property type="taxonomic scope" value="Bacteria"/>
</dbReference>
<protein>
    <submittedName>
        <fullName evidence="3">Uncharacterized protein</fullName>
    </submittedName>
</protein>
<name>A0A074L2V6_9BACT</name>
<accession>A0A074L2V6</accession>
<dbReference type="AlphaFoldDB" id="A0A074L2V6"/>
<evidence type="ECO:0000313" key="4">
    <source>
        <dbReference type="Proteomes" id="UP000027821"/>
    </source>
</evidence>
<evidence type="ECO:0000313" key="3">
    <source>
        <dbReference type="EMBL" id="KEO75519.1"/>
    </source>
</evidence>
<dbReference type="EMBL" id="JMIH01000011">
    <property type="protein sequence ID" value="KEO75519.1"/>
    <property type="molecule type" value="Genomic_DNA"/>
</dbReference>
<feature type="region of interest" description="Disordered" evidence="1">
    <location>
        <begin position="116"/>
        <end position="142"/>
    </location>
</feature>
<comment type="caution">
    <text evidence="3">The sequence shown here is derived from an EMBL/GenBank/DDBJ whole genome shotgun (WGS) entry which is preliminary data.</text>
</comment>
<proteinExistence type="predicted"/>
<feature type="chain" id="PRO_5001695659" evidence="2">
    <location>
        <begin position="20"/>
        <end position="244"/>
    </location>
</feature>
<evidence type="ECO:0000256" key="1">
    <source>
        <dbReference type="SAM" id="MobiDB-lite"/>
    </source>
</evidence>
<evidence type="ECO:0000256" key="2">
    <source>
        <dbReference type="SAM" id="SignalP"/>
    </source>
</evidence>
<dbReference type="RefSeq" id="WP_051719768.1">
    <property type="nucleotide sequence ID" value="NZ_JMIH01000011.1"/>
</dbReference>
<sequence>MKALFFLFFISLISLTTYGQVLTGNIIDAQDQYNMKGVKVQNLRTAESFTSNDRGYFRMEVLMGDSVTFSKEGYVTHLIIVEDIDHVIIPLTFDAVGLPAAYVYADRPSMYIPGISLDRDPDRKPMGPGRVMPGHSRSHTDLTPGLTLDGPISYFTKRERNKRQYKRALEKLNRQAPYLEVIQSDSIKQVLMNRFELLEVELDELIIGFNIYHRDHEFLDMDHDTVLGLLYEFLNENVRRRREY</sequence>
<dbReference type="STRING" id="1048983.EL17_01335"/>
<keyword evidence="4" id="KW-1185">Reference proteome</keyword>
<reference evidence="3 4" key="1">
    <citation type="submission" date="2014-04" db="EMBL/GenBank/DDBJ databases">
        <title>Characterization and application of a salt tolerant electro-active bacterium.</title>
        <authorList>
            <person name="Yang L."/>
            <person name="Wei S."/>
            <person name="Tay Q.X.M."/>
        </authorList>
    </citation>
    <scope>NUCLEOTIDE SEQUENCE [LARGE SCALE GENOMIC DNA]</scope>
    <source>
        <strain evidence="3 4">LY1</strain>
    </source>
</reference>
<dbReference type="InterPro" id="IPR008969">
    <property type="entry name" value="CarboxyPept-like_regulatory"/>
</dbReference>
<organism evidence="3 4">
    <name type="scientific">Anditalea andensis</name>
    <dbReference type="NCBI Taxonomy" id="1048983"/>
    <lineage>
        <taxon>Bacteria</taxon>
        <taxon>Pseudomonadati</taxon>
        <taxon>Bacteroidota</taxon>
        <taxon>Cytophagia</taxon>
        <taxon>Cytophagales</taxon>
        <taxon>Cytophagaceae</taxon>
        <taxon>Anditalea</taxon>
    </lineage>
</organism>
<dbReference type="SUPFAM" id="SSF49464">
    <property type="entry name" value="Carboxypeptidase regulatory domain-like"/>
    <property type="match status" value="1"/>
</dbReference>
<keyword evidence="2" id="KW-0732">Signal</keyword>
<dbReference type="Proteomes" id="UP000027821">
    <property type="component" value="Unassembled WGS sequence"/>
</dbReference>